<proteinExistence type="predicted"/>
<dbReference type="Proteomes" id="UP001367508">
    <property type="component" value="Unassembled WGS sequence"/>
</dbReference>
<comment type="caution">
    <text evidence="2">The sequence shown here is derived from an EMBL/GenBank/DDBJ whole genome shotgun (WGS) entry which is preliminary data.</text>
</comment>
<gene>
    <name evidence="2" type="ORF">VNO77_16969</name>
</gene>
<dbReference type="EMBL" id="JAYMYQ010000004">
    <property type="protein sequence ID" value="KAK7336428.1"/>
    <property type="molecule type" value="Genomic_DNA"/>
</dbReference>
<evidence type="ECO:0000313" key="2">
    <source>
        <dbReference type="EMBL" id="KAK7336428.1"/>
    </source>
</evidence>
<feature type="region of interest" description="Disordered" evidence="1">
    <location>
        <begin position="255"/>
        <end position="295"/>
    </location>
</feature>
<feature type="compositionally biased region" description="Basic and acidic residues" evidence="1">
    <location>
        <begin position="258"/>
        <end position="283"/>
    </location>
</feature>
<organism evidence="2 3">
    <name type="scientific">Canavalia gladiata</name>
    <name type="common">Sword bean</name>
    <name type="synonym">Dolichos gladiatus</name>
    <dbReference type="NCBI Taxonomy" id="3824"/>
    <lineage>
        <taxon>Eukaryota</taxon>
        <taxon>Viridiplantae</taxon>
        <taxon>Streptophyta</taxon>
        <taxon>Embryophyta</taxon>
        <taxon>Tracheophyta</taxon>
        <taxon>Spermatophyta</taxon>
        <taxon>Magnoliopsida</taxon>
        <taxon>eudicotyledons</taxon>
        <taxon>Gunneridae</taxon>
        <taxon>Pentapetalae</taxon>
        <taxon>rosids</taxon>
        <taxon>fabids</taxon>
        <taxon>Fabales</taxon>
        <taxon>Fabaceae</taxon>
        <taxon>Papilionoideae</taxon>
        <taxon>50 kb inversion clade</taxon>
        <taxon>NPAAA clade</taxon>
        <taxon>indigoferoid/millettioid clade</taxon>
        <taxon>Phaseoleae</taxon>
        <taxon>Canavalia</taxon>
    </lineage>
</organism>
<protein>
    <submittedName>
        <fullName evidence="2">Uncharacterized protein</fullName>
    </submittedName>
</protein>
<evidence type="ECO:0000256" key="1">
    <source>
        <dbReference type="SAM" id="MobiDB-lite"/>
    </source>
</evidence>
<name>A0AAN9LN13_CANGL</name>
<reference evidence="2 3" key="1">
    <citation type="submission" date="2024-01" db="EMBL/GenBank/DDBJ databases">
        <title>The genomes of 5 underutilized Papilionoideae crops provide insights into root nodulation and disease resistanc.</title>
        <authorList>
            <person name="Jiang F."/>
        </authorList>
    </citation>
    <scope>NUCLEOTIDE SEQUENCE [LARGE SCALE GENOMIC DNA]</scope>
    <source>
        <strain evidence="2">LVBAO_FW01</strain>
        <tissue evidence="2">Leaves</tissue>
    </source>
</reference>
<evidence type="ECO:0000313" key="3">
    <source>
        <dbReference type="Proteomes" id="UP001367508"/>
    </source>
</evidence>
<feature type="region of interest" description="Disordered" evidence="1">
    <location>
        <begin position="208"/>
        <end position="232"/>
    </location>
</feature>
<dbReference type="AlphaFoldDB" id="A0AAN9LN13"/>
<keyword evidence="3" id="KW-1185">Reference proteome</keyword>
<sequence length="331" mass="38602">MDETEELLDKIEGDQRNISHILEIKELLINYENEVTNIGTTVRDLQLHWSRRVIREAQRVVDIFKKIIEEQIDETAYLLQRTKGHGSPTTLDEHVLFNPPTEGFPIGNIPKLDFTRYFEDIDDDGNPIIHSHEKQINPSTEYNKEMKLQLSGEESDFISTIQKEKQELIEKLISQKNYAPSHKNWKIEMTCAGQRYPPITQNKRKLELQYGEDSESTPIKKRKKNASTESSVKWNNRRYCRPSDTECSLQRFRKHKKQIEAENERKTSKDKDKDKDKDIDKVHQRSNAGSRQLEGAQGIFQNNGIFLKTVISAEAFTEGWVDVSRTLLRES</sequence>
<accession>A0AAN9LN13</accession>